<organism evidence="1 2">
    <name type="scientific">Haloechinothrix salitolerans</name>
    <dbReference type="NCBI Taxonomy" id="926830"/>
    <lineage>
        <taxon>Bacteria</taxon>
        <taxon>Bacillati</taxon>
        <taxon>Actinomycetota</taxon>
        <taxon>Actinomycetes</taxon>
        <taxon>Pseudonocardiales</taxon>
        <taxon>Pseudonocardiaceae</taxon>
        <taxon>Haloechinothrix</taxon>
    </lineage>
</organism>
<dbReference type="Gene3D" id="3.30.70.1210">
    <property type="entry name" value="Crispr-associated protein, domain 2"/>
    <property type="match status" value="1"/>
</dbReference>
<dbReference type="Gene3D" id="3.30.70.1200">
    <property type="entry name" value="Crispr-associated protein, domain 1"/>
    <property type="match status" value="1"/>
</dbReference>
<dbReference type="SUPFAM" id="SSF117987">
    <property type="entry name" value="CRISPR-associated protein"/>
    <property type="match status" value="2"/>
</dbReference>
<dbReference type="CDD" id="cd09727">
    <property type="entry name" value="Cas6_I-E"/>
    <property type="match status" value="1"/>
</dbReference>
<protein>
    <submittedName>
        <fullName evidence="1">Type I-E CRISPR-associated protein Cas6/Cse3/CasE</fullName>
    </submittedName>
</protein>
<reference evidence="2" key="1">
    <citation type="journal article" date="2019" name="Int. J. Syst. Evol. Microbiol.">
        <title>The Global Catalogue of Microorganisms (GCM) 10K type strain sequencing project: providing services to taxonomists for standard genome sequencing and annotation.</title>
        <authorList>
            <consortium name="The Broad Institute Genomics Platform"/>
            <consortium name="The Broad Institute Genome Sequencing Center for Infectious Disease"/>
            <person name="Wu L."/>
            <person name="Ma J."/>
        </authorList>
    </citation>
    <scope>NUCLEOTIDE SEQUENCE [LARGE SCALE GENOMIC DNA]</scope>
    <source>
        <strain evidence="2">KCTC 32255</strain>
    </source>
</reference>
<sequence length="225" mass="25210">MFLTKMQINPQRRGARRLLSSPQAMHAAVLAGFADARPTEEGRVLWRVDTYGTHRVLLFIASPDKPDLTHLVKQAGWSTTEAWRTGSYDNLLESLRTGQRWQFRLTANPVRSGRRDTWTETKPLGHVTVRQQQQWLLDRVERLGFQIPASRVGEGEADVAVVDRAIRRFNRNGSRVTISTATFEGHLEISDAAALRRSLTFGIGRAKSYGCGLLTLAKPTKDAAT</sequence>
<gene>
    <name evidence="1" type="primary">cas6e</name>
    <name evidence="1" type="ORF">ACFQGD_12345</name>
</gene>
<proteinExistence type="predicted"/>
<dbReference type="Proteomes" id="UP001596337">
    <property type="component" value="Unassembled WGS sequence"/>
</dbReference>
<dbReference type="Pfam" id="PF08798">
    <property type="entry name" value="CRISPR_assoc"/>
    <property type="match status" value="1"/>
</dbReference>
<dbReference type="RefSeq" id="WP_345396150.1">
    <property type="nucleotide sequence ID" value="NZ_BAABLA010000025.1"/>
</dbReference>
<comment type="caution">
    <text evidence="1">The sequence shown here is derived from an EMBL/GenBank/DDBJ whole genome shotgun (WGS) entry which is preliminary data.</text>
</comment>
<dbReference type="SMART" id="SM01101">
    <property type="entry name" value="CRISPR_assoc"/>
    <property type="match status" value="1"/>
</dbReference>
<dbReference type="NCBIfam" id="TIGR01907">
    <property type="entry name" value="casE_Cse3"/>
    <property type="match status" value="1"/>
</dbReference>
<evidence type="ECO:0000313" key="1">
    <source>
        <dbReference type="EMBL" id="MFC6867939.1"/>
    </source>
</evidence>
<name>A0ABW2BZD0_9PSEU</name>
<dbReference type="EMBL" id="JBHSXX010000001">
    <property type="protein sequence ID" value="MFC6867939.1"/>
    <property type="molecule type" value="Genomic_DNA"/>
</dbReference>
<evidence type="ECO:0000313" key="2">
    <source>
        <dbReference type="Proteomes" id="UP001596337"/>
    </source>
</evidence>
<keyword evidence="2" id="KW-1185">Reference proteome</keyword>
<accession>A0ABW2BZD0</accession>
<dbReference type="InterPro" id="IPR010179">
    <property type="entry name" value="CRISPR-assoc_prot_Cse3"/>
</dbReference>